<evidence type="ECO:0000256" key="3">
    <source>
        <dbReference type="ARBA" id="ARBA00023098"/>
    </source>
</evidence>
<organism evidence="6 7">
    <name type="scientific">Thermococcus cleftensis (strain DSM 27260 / KACC 17922 / CL1)</name>
    <dbReference type="NCBI Taxonomy" id="163003"/>
    <lineage>
        <taxon>Archaea</taxon>
        <taxon>Methanobacteriati</taxon>
        <taxon>Methanobacteriota</taxon>
        <taxon>Thermococci</taxon>
        <taxon>Thermococcales</taxon>
        <taxon>Thermococcaceae</taxon>
        <taxon>Thermococcus</taxon>
    </lineage>
</organism>
<dbReference type="PROSITE" id="PS50035">
    <property type="entry name" value="PLD"/>
    <property type="match status" value="1"/>
</dbReference>
<dbReference type="Gene3D" id="3.30.870.10">
    <property type="entry name" value="Endonuclease Chain A"/>
    <property type="match status" value="1"/>
</dbReference>
<keyword evidence="2" id="KW-0442">Lipid degradation</keyword>
<dbReference type="InterPro" id="IPR051406">
    <property type="entry name" value="PLD_domain"/>
</dbReference>
<evidence type="ECO:0000313" key="7">
    <source>
        <dbReference type="Proteomes" id="UP000006064"/>
    </source>
</evidence>
<dbReference type="SUPFAM" id="SSF56024">
    <property type="entry name" value="Phospholipase D/nuclease"/>
    <property type="match status" value="1"/>
</dbReference>
<dbReference type="EMBL" id="CP003651">
    <property type="protein sequence ID" value="AFL95162.1"/>
    <property type="molecule type" value="Genomic_DNA"/>
</dbReference>
<protein>
    <submittedName>
        <fullName evidence="6">Phospholipase D-like protein</fullName>
    </submittedName>
</protein>
<reference evidence="6 7" key="1">
    <citation type="journal article" date="2012" name="J. Bacteriol.">
        <title>Complete Genome Sequence of the Hyperthermophilic Archaeon Thermococcus sp. Strain CL1, Isolated from a Paralvinella sp. Polychaete Worm Collected from a Hydrothermal Vent.</title>
        <authorList>
            <person name="Jung J.H."/>
            <person name="Holden J.F."/>
            <person name="Seo D.H."/>
            <person name="Park K.H."/>
            <person name="Shin H."/>
            <person name="Ryu S."/>
            <person name="Lee J.H."/>
            <person name="Park C.S."/>
        </authorList>
    </citation>
    <scope>NUCLEOTIDE SEQUENCE [LARGE SCALE GENOMIC DNA]</scope>
    <source>
        <strain evidence="7">DSM 27260 / KACC 17922 / CL1</strain>
    </source>
</reference>
<dbReference type="Proteomes" id="UP000006064">
    <property type="component" value="Chromosome"/>
</dbReference>
<feature type="coiled-coil region" evidence="4">
    <location>
        <begin position="63"/>
        <end position="90"/>
    </location>
</feature>
<dbReference type="HOGENOM" id="CLU_1017885_0_0_2"/>
<keyword evidence="7" id="KW-1185">Reference proteome</keyword>
<keyword evidence="3" id="KW-0443">Lipid metabolism</keyword>
<keyword evidence="4" id="KW-0175">Coiled coil</keyword>
<dbReference type="KEGG" id="thm:CL1_0959"/>
<name>I3ZTX8_THECF</name>
<dbReference type="OrthoDB" id="31343at2157"/>
<dbReference type="AlphaFoldDB" id="I3ZTX8"/>
<evidence type="ECO:0000259" key="5">
    <source>
        <dbReference type="PROSITE" id="PS50035"/>
    </source>
</evidence>
<dbReference type="InterPro" id="IPR001736">
    <property type="entry name" value="PLipase_D/transphosphatidylase"/>
</dbReference>
<accession>I3ZTX8</accession>
<dbReference type="SMART" id="SM00155">
    <property type="entry name" value="PLDc"/>
    <property type="match status" value="1"/>
</dbReference>
<evidence type="ECO:0000256" key="2">
    <source>
        <dbReference type="ARBA" id="ARBA00022963"/>
    </source>
</evidence>
<dbReference type="PANTHER" id="PTHR43856:SF1">
    <property type="entry name" value="MITOCHONDRIAL CARDIOLIPIN HYDROLASE"/>
    <property type="match status" value="1"/>
</dbReference>
<dbReference type="InterPro" id="IPR025202">
    <property type="entry name" value="PLD-like_dom"/>
</dbReference>
<dbReference type="STRING" id="163003.CL1_0959"/>
<proteinExistence type="predicted"/>
<dbReference type="PANTHER" id="PTHR43856">
    <property type="entry name" value="CARDIOLIPIN HYDROLASE"/>
    <property type="match status" value="1"/>
</dbReference>
<dbReference type="GO" id="GO:0016042">
    <property type="term" value="P:lipid catabolic process"/>
    <property type="evidence" value="ECO:0007669"/>
    <property type="project" value="UniProtKB-KW"/>
</dbReference>
<keyword evidence="1" id="KW-0378">Hydrolase</keyword>
<gene>
    <name evidence="6" type="ORF">CL1_0959</name>
</gene>
<dbReference type="GO" id="GO:0016891">
    <property type="term" value="F:RNA endonuclease activity producing 5'-phosphomonoesters, hydrolytic mechanism"/>
    <property type="evidence" value="ECO:0007669"/>
    <property type="project" value="TreeGrafter"/>
</dbReference>
<evidence type="ECO:0000256" key="4">
    <source>
        <dbReference type="SAM" id="Coils"/>
    </source>
</evidence>
<dbReference type="Pfam" id="PF13091">
    <property type="entry name" value="PLDc_2"/>
    <property type="match status" value="1"/>
</dbReference>
<evidence type="ECO:0000256" key="1">
    <source>
        <dbReference type="ARBA" id="ARBA00022801"/>
    </source>
</evidence>
<sequence length="247" mass="27941">MLAVAGCLGSTSTVGTATTEKTVPVERTETITKTVTVTETEYIVNQGAETELRKNLTACLENLRLLNATLNRTSESLDELREKYRDCLLEKPNTAEESPPVELLVDDAYYRSVIESLRSARESIYVTMFLMKYDPTDSYDHANDLIRALVEARRRGVNVYVILENGIEDNRAAYDYLRSNGVDVVFDSPSITLHTKMVVIDGRVVYIGSHNWSEAALDWNHEVSVRIESQEIAETLLEYFGEIRRGY</sequence>
<dbReference type="CDD" id="cd09131">
    <property type="entry name" value="PLDc_unchar3"/>
    <property type="match status" value="1"/>
</dbReference>
<feature type="domain" description="PLD phosphodiesterase" evidence="5">
    <location>
        <begin position="189"/>
        <end position="216"/>
    </location>
</feature>
<evidence type="ECO:0000313" key="6">
    <source>
        <dbReference type="EMBL" id="AFL95162.1"/>
    </source>
</evidence>